<accession>H1DF05</accession>
<keyword evidence="3" id="KW-0378">Hydrolase</keyword>
<proteinExistence type="predicted"/>
<dbReference type="GeneID" id="98068443"/>
<evidence type="ECO:0000256" key="5">
    <source>
        <dbReference type="ARBA" id="ARBA00023049"/>
    </source>
</evidence>
<dbReference type="STRING" id="742817.HMPREF9449_00841"/>
<feature type="domain" description="MPN" evidence="6">
    <location>
        <begin position="28"/>
        <end position="157"/>
    </location>
</feature>
<dbReference type="GO" id="GO:0008237">
    <property type="term" value="F:metallopeptidase activity"/>
    <property type="evidence" value="ECO:0007669"/>
    <property type="project" value="UniProtKB-KW"/>
</dbReference>
<dbReference type="InterPro" id="IPR037518">
    <property type="entry name" value="MPN"/>
</dbReference>
<organism evidence="7 8">
    <name type="scientific">Odoribacter laneus YIT 12061</name>
    <dbReference type="NCBI Taxonomy" id="742817"/>
    <lineage>
        <taxon>Bacteria</taxon>
        <taxon>Pseudomonadati</taxon>
        <taxon>Bacteroidota</taxon>
        <taxon>Bacteroidia</taxon>
        <taxon>Bacteroidales</taxon>
        <taxon>Odoribacteraceae</taxon>
        <taxon>Odoribacter</taxon>
    </lineage>
</organism>
<dbReference type="RefSeq" id="WP_009135989.1">
    <property type="nucleotide sequence ID" value="NZ_JH594596.1"/>
</dbReference>
<name>H1DF05_9BACT</name>
<dbReference type="GO" id="GO:0006508">
    <property type="term" value="P:proteolysis"/>
    <property type="evidence" value="ECO:0007669"/>
    <property type="project" value="UniProtKB-KW"/>
</dbReference>
<sequence>MEITLLDSLKVSEVKLTYEPKVKVSERYKINSSKDCNYLLTLFCYDLSTIEYKESFKVMLLNNANKVLGVVNMSEGGTESAIVDIKQVAQACLLANATQAIISHNHPAGILTPSTYDDMTTEKIKKALALFDIKLMDHIIVSPERKSYYSYSDEGKL</sequence>
<keyword evidence="5" id="KW-0482">Metalloprotease</keyword>
<dbReference type="AlphaFoldDB" id="H1DF05"/>
<evidence type="ECO:0000313" key="8">
    <source>
        <dbReference type="Proteomes" id="UP000004892"/>
    </source>
</evidence>
<evidence type="ECO:0000259" key="6">
    <source>
        <dbReference type="PROSITE" id="PS50249"/>
    </source>
</evidence>
<dbReference type="Gene3D" id="3.40.140.10">
    <property type="entry name" value="Cytidine Deaminase, domain 2"/>
    <property type="match status" value="1"/>
</dbReference>
<dbReference type="PATRIC" id="fig|742817.3.peg.896"/>
<dbReference type="CDD" id="cd08071">
    <property type="entry name" value="MPN_DUF2466"/>
    <property type="match status" value="1"/>
</dbReference>
<keyword evidence="1" id="KW-0645">Protease</keyword>
<dbReference type="Proteomes" id="UP000004892">
    <property type="component" value="Unassembled WGS sequence"/>
</dbReference>
<gene>
    <name evidence="7" type="ORF">HMPREF9449_00841</name>
</gene>
<reference evidence="7 8" key="1">
    <citation type="submission" date="2012-01" db="EMBL/GenBank/DDBJ databases">
        <title>The Genome Sequence of Odoribacter laneus YIT 12061.</title>
        <authorList>
            <consortium name="The Broad Institute Genome Sequencing Platform"/>
            <person name="Earl A."/>
            <person name="Ward D."/>
            <person name="Feldgarden M."/>
            <person name="Gevers D."/>
            <person name="Morotomi M."/>
            <person name="Young S.K."/>
            <person name="Zeng Q."/>
            <person name="Gargeya S."/>
            <person name="Fitzgerald M."/>
            <person name="Haas B."/>
            <person name="Abouelleil A."/>
            <person name="Alvarado L."/>
            <person name="Arachchi H.M."/>
            <person name="Berlin A."/>
            <person name="Chapman S.B."/>
            <person name="Gearin G."/>
            <person name="Goldberg J."/>
            <person name="Griggs A."/>
            <person name="Gujja S."/>
            <person name="Hansen M."/>
            <person name="Heiman D."/>
            <person name="Howarth C."/>
            <person name="Larimer J."/>
            <person name="Lui A."/>
            <person name="MacDonald P.J.P."/>
            <person name="McCowen C."/>
            <person name="Montmayeur A."/>
            <person name="Murphy C."/>
            <person name="Neiman D."/>
            <person name="Pearson M."/>
            <person name="Priest M."/>
            <person name="Roberts A."/>
            <person name="Saif S."/>
            <person name="Shea T."/>
            <person name="Sisk P."/>
            <person name="Stolte C."/>
            <person name="Sykes S."/>
            <person name="Wortman J."/>
            <person name="Nusbaum C."/>
            <person name="Birren B."/>
        </authorList>
    </citation>
    <scope>NUCLEOTIDE SEQUENCE [LARGE SCALE GENOMIC DNA]</scope>
    <source>
        <strain evidence="7 8">YIT 12061</strain>
    </source>
</reference>
<evidence type="ECO:0000256" key="4">
    <source>
        <dbReference type="ARBA" id="ARBA00022833"/>
    </source>
</evidence>
<keyword evidence="2" id="KW-0479">Metal-binding</keyword>
<dbReference type="InterPro" id="IPR001405">
    <property type="entry name" value="UPF0758"/>
</dbReference>
<protein>
    <recommendedName>
        <fullName evidence="6">MPN domain-containing protein</fullName>
    </recommendedName>
</protein>
<keyword evidence="8" id="KW-1185">Reference proteome</keyword>
<dbReference type="HOGENOM" id="CLU_073529_3_0_10"/>
<dbReference type="PANTHER" id="PTHR30471:SF3">
    <property type="entry name" value="UPF0758 PROTEIN YEES-RELATED"/>
    <property type="match status" value="1"/>
</dbReference>
<dbReference type="InterPro" id="IPR025657">
    <property type="entry name" value="RadC_JAB"/>
</dbReference>
<evidence type="ECO:0000256" key="2">
    <source>
        <dbReference type="ARBA" id="ARBA00022723"/>
    </source>
</evidence>
<evidence type="ECO:0000256" key="3">
    <source>
        <dbReference type="ARBA" id="ARBA00022801"/>
    </source>
</evidence>
<evidence type="ECO:0000313" key="7">
    <source>
        <dbReference type="EMBL" id="EHP49323.1"/>
    </source>
</evidence>
<dbReference type="EMBL" id="ADMC01000014">
    <property type="protein sequence ID" value="EHP49323.1"/>
    <property type="molecule type" value="Genomic_DNA"/>
</dbReference>
<evidence type="ECO:0000256" key="1">
    <source>
        <dbReference type="ARBA" id="ARBA00022670"/>
    </source>
</evidence>
<keyword evidence="4" id="KW-0862">Zinc</keyword>
<dbReference type="PANTHER" id="PTHR30471">
    <property type="entry name" value="DNA REPAIR PROTEIN RADC"/>
    <property type="match status" value="1"/>
</dbReference>
<comment type="caution">
    <text evidence="7">The sequence shown here is derived from an EMBL/GenBank/DDBJ whole genome shotgun (WGS) entry which is preliminary data.</text>
</comment>
<dbReference type="PROSITE" id="PS50249">
    <property type="entry name" value="MPN"/>
    <property type="match status" value="1"/>
</dbReference>
<dbReference type="eggNOG" id="COG2003">
    <property type="taxonomic scope" value="Bacteria"/>
</dbReference>
<dbReference type="GO" id="GO:0046872">
    <property type="term" value="F:metal ion binding"/>
    <property type="evidence" value="ECO:0007669"/>
    <property type="project" value="UniProtKB-KW"/>
</dbReference>
<dbReference type="Pfam" id="PF04002">
    <property type="entry name" value="RadC"/>
    <property type="match status" value="1"/>
</dbReference>